<reference evidence="1 2" key="1">
    <citation type="journal article" date="2015" name="Genome Biol. Evol.">
        <title>Comparative Genomics of Listeria Sensu Lato: Genus-Wide Differences in Evolutionary Dynamics and the Progressive Gain of Complex, Potentially Pathogenicity-Related Traits through Lateral Gene Transfer.</title>
        <authorList>
            <person name="Chiara M."/>
            <person name="Caruso M."/>
            <person name="D'Erchia A.M."/>
            <person name="Manzari C."/>
            <person name="Fraccalvieri R."/>
            <person name="Goffredo E."/>
            <person name="Latorre L."/>
            <person name="Miccolupo A."/>
            <person name="Padalino I."/>
            <person name="Santagada G."/>
            <person name="Chiocco D."/>
            <person name="Pesole G."/>
            <person name="Horner D.S."/>
            <person name="Parisi A."/>
        </authorList>
    </citation>
    <scope>NUCLEOTIDE SEQUENCE [LARGE SCALE GENOMIC DNA]</scope>
    <source>
        <strain evidence="1 2">1991</strain>
    </source>
</reference>
<evidence type="ECO:0008006" key="3">
    <source>
        <dbReference type="Google" id="ProtNLM"/>
    </source>
</evidence>
<sequence length="76" mass="8401">MEAVLDRIEDGIAVFIIKPTEEEIEMPQSKLPAHLKEGDLVSISSNGTITKNEVATDDAKARIAAKLERLRKQNGR</sequence>
<dbReference type="Pfam" id="PF11213">
    <property type="entry name" value="DUF3006"/>
    <property type="match status" value="1"/>
</dbReference>
<dbReference type="AlphaFoldDB" id="A0A0J8G875"/>
<keyword evidence="2" id="KW-1185">Reference proteome</keyword>
<dbReference type="RefSeq" id="WP_007472138.1">
    <property type="nucleotide sequence ID" value="NZ_KQ130617.1"/>
</dbReference>
<evidence type="ECO:0000313" key="2">
    <source>
        <dbReference type="Proteomes" id="UP000052258"/>
    </source>
</evidence>
<proteinExistence type="predicted"/>
<gene>
    <name evidence="1" type="ORF">X560_1871</name>
</gene>
<dbReference type="Proteomes" id="UP000052258">
    <property type="component" value="Unassembled WGS sequence"/>
</dbReference>
<dbReference type="InterPro" id="IPR021377">
    <property type="entry name" value="DUF3006"/>
</dbReference>
<accession>A0A0J8G875</accession>
<comment type="caution">
    <text evidence="1">The sequence shown here is derived from an EMBL/GenBank/DDBJ whole genome shotgun (WGS) entry which is preliminary data.</text>
</comment>
<dbReference type="PATRIC" id="fig|1430899.3.peg.1912"/>
<name>A0A0J8G875_9LIST</name>
<protein>
    <recommendedName>
        <fullName evidence="3">DUF3006 domain-containing protein</fullName>
    </recommendedName>
</protein>
<dbReference type="Gene3D" id="6.20.120.50">
    <property type="match status" value="1"/>
</dbReference>
<evidence type="ECO:0000313" key="1">
    <source>
        <dbReference type="EMBL" id="KMT58835.1"/>
    </source>
</evidence>
<dbReference type="OrthoDB" id="2366034at2"/>
<organism evidence="1 2">
    <name type="scientific">Listeria fleischmannii 1991</name>
    <dbReference type="NCBI Taxonomy" id="1430899"/>
    <lineage>
        <taxon>Bacteria</taxon>
        <taxon>Bacillati</taxon>
        <taxon>Bacillota</taxon>
        <taxon>Bacilli</taxon>
        <taxon>Bacillales</taxon>
        <taxon>Listeriaceae</taxon>
        <taxon>Listeria</taxon>
    </lineage>
</organism>
<dbReference type="EMBL" id="AZHO01000023">
    <property type="protein sequence ID" value="KMT58835.1"/>
    <property type="molecule type" value="Genomic_DNA"/>
</dbReference>